<dbReference type="EMBL" id="CACVKT020005203">
    <property type="protein sequence ID" value="CAC5393479.1"/>
    <property type="molecule type" value="Genomic_DNA"/>
</dbReference>
<dbReference type="PANTHER" id="PTHR11042:SF160">
    <property type="entry name" value="EUKARYOTIC TRANSLATION INITIATION FACTOR 2-ALPHA KINASE 1"/>
    <property type="match status" value="1"/>
</dbReference>
<dbReference type="PANTHER" id="PTHR11042">
    <property type="entry name" value="EUKARYOTIC TRANSLATION INITIATION FACTOR 2-ALPHA KINASE EIF2-ALPHA KINASE -RELATED"/>
    <property type="match status" value="1"/>
</dbReference>
<dbReference type="EC" id="2.7.11.1" evidence="1"/>
<evidence type="ECO:0000259" key="11">
    <source>
        <dbReference type="PROSITE" id="PS50011"/>
    </source>
</evidence>
<comment type="catalytic activity">
    <reaction evidence="9">
        <text>L-threonyl-[protein] + ATP = O-phospho-L-threonyl-[protein] + ADP + H(+)</text>
        <dbReference type="Rhea" id="RHEA:46608"/>
        <dbReference type="Rhea" id="RHEA-COMP:11060"/>
        <dbReference type="Rhea" id="RHEA-COMP:11605"/>
        <dbReference type="ChEBI" id="CHEBI:15378"/>
        <dbReference type="ChEBI" id="CHEBI:30013"/>
        <dbReference type="ChEBI" id="CHEBI:30616"/>
        <dbReference type="ChEBI" id="CHEBI:61977"/>
        <dbReference type="ChEBI" id="CHEBI:456216"/>
        <dbReference type="EC" id="2.7.11.1"/>
    </reaction>
    <physiologicalReaction direction="left-to-right" evidence="9">
        <dbReference type="Rhea" id="RHEA:46609"/>
    </physiologicalReaction>
</comment>
<evidence type="ECO:0000256" key="5">
    <source>
        <dbReference type="ARBA" id="ARBA00022777"/>
    </source>
</evidence>
<sequence length="789" mass="88969">MYIHQADFSPTSVYRTLKGRRVNKVYIRGSDMDLAVQGSKGKTLMVVDNGNTSNVHDDDRNVRTTELDVLTHRNHFSGGKSLQLSCAEARVVAPRDDDDVQRLERDFANLNPKSPLSPPNLDVQKEVSNPFQVPDQLDGKPMNDARCDPRYIPQTTTKAYQPTDSQPRFLQPSDARQSHGMVAQASGGFRQPSKVQVVANQTELSQKNVAAQIQQLAQSHHEPWKVDLIKKIVRQYQKAKRCVPVSPDTDIENTFEAPKEKQFQVHVIPDEIPEEDMTITISDDSSYHDIRPESKPSIGNVQPQPELRTLSCQPSSADTNDIHPSKMAIELLNGSNYFRKHEFMKGYVLPGTQQSLSHLLRVYTTQPAELAIGCHGILTTRNNQPTELGEYEELEGPGNGHKFIKIAGRGSYGCVKLFQDNMTRKEFVKKEIFKQDNIFLYEVRILSEIHHMNIAELYGFVLRDGVPEILMEYAGISLIEYTTTADSSSDDLKEDKIIDMLYQGLSALEYLDSKGVIHYDIKPENICILKRESDICLKITDFGSAKKVTEPPDFMGCTVEYLSPELGIQLIASKYQSGVMNLFNFDTADFVMSTKSDIFSLALSIMFVYRRGHVVISLFNNGKMSYNGLDAATINKLRQTILVSLAKNPSLVKTCLIPDVCCSEMKCILKDMVEEIPQRRPTATQLKNTMDDVLNRKKTPTDMPFFISYGSFNEDRHLSLTRQLSSKSAVGQNTSYTGAIRGNSMTFKRRISRDQSSLPYGYSTPQKMETNDVEVLSYLQEVVPKFTQI</sequence>
<keyword evidence="7" id="KW-0652">Protein synthesis inhibitor</keyword>
<dbReference type="Gene3D" id="3.30.200.20">
    <property type="entry name" value="Phosphorylase Kinase, domain 1"/>
    <property type="match status" value="1"/>
</dbReference>
<comment type="similarity">
    <text evidence="8">Belongs to the protein kinase superfamily. Ser/Thr protein kinase family. GCN2 subfamily.</text>
</comment>
<name>A0A6J8CE18_MYTCO</name>
<reference evidence="12 13" key="1">
    <citation type="submission" date="2020-06" db="EMBL/GenBank/DDBJ databases">
        <authorList>
            <person name="Li R."/>
            <person name="Bekaert M."/>
        </authorList>
    </citation>
    <scope>NUCLEOTIDE SEQUENCE [LARGE SCALE GENOMIC DNA]</scope>
    <source>
        <strain evidence="13">wild</strain>
    </source>
</reference>
<feature type="domain" description="Protein kinase" evidence="11">
    <location>
        <begin position="401"/>
        <end position="706"/>
    </location>
</feature>
<dbReference type="PROSITE" id="PS50011">
    <property type="entry name" value="PROTEIN_KINASE_DOM"/>
    <property type="match status" value="1"/>
</dbReference>
<dbReference type="GO" id="GO:0005634">
    <property type="term" value="C:nucleus"/>
    <property type="evidence" value="ECO:0007669"/>
    <property type="project" value="TreeGrafter"/>
</dbReference>
<comment type="catalytic activity">
    <reaction evidence="10">
        <text>L-seryl-[protein] + ATP = O-phospho-L-seryl-[protein] + ADP + H(+)</text>
        <dbReference type="Rhea" id="RHEA:17989"/>
        <dbReference type="Rhea" id="RHEA-COMP:9863"/>
        <dbReference type="Rhea" id="RHEA-COMP:11604"/>
        <dbReference type="ChEBI" id="CHEBI:15378"/>
        <dbReference type="ChEBI" id="CHEBI:29999"/>
        <dbReference type="ChEBI" id="CHEBI:30616"/>
        <dbReference type="ChEBI" id="CHEBI:83421"/>
        <dbReference type="ChEBI" id="CHEBI:456216"/>
        <dbReference type="EC" id="2.7.11.1"/>
    </reaction>
    <physiologicalReaction direction="left-to-right" evidence="10">
        <dbReference type="Rhea" id="RHEA:17990"/>
    </physiologicalReaction>
</comment>
<evidence type="ECO:0000256" key="6">
    <source>
        <dbReference type="ARBA" id="ARBA00022840"/>
    </source>
</evidence>
<evidence type="ECO:0000256" key="10">
    <source>
        <dbReference type="ARBA" id="ARBA00048977"/>
    </source>
</evidence>
<keyword evidence="13" id="KW-1185">Reference proteome</keyword>
<dbReference type="InterPro" id="IPR000719">
    <property type="entry name" value="Prot_kinase_dom"/>
</dbReference>
<organism evidence="12 13">
    <name type="scientific">Mytilus coruscus</name>
    <name type="common">Sea mussel</name>
    <dbReference type="NCBI Taxonomy" id="42192"/>
    <lineage>
        <taxon>Eukaryota</taxon>
        <taxon>Metazoa</taxon>
        <taxon>Spiralia</taxon>
        <taxon>Lophotrochozoa</taxon>
        <taxon>Mollusca</taxon>
        <taxon>Bivalvia</taxon>
        <taxon>Autobranchia</taxon>
        <taxon>Pteriomorphia</taxon>
        <taxon>Mytilida</taxon>
        <taxon>Mytiloidea</taxon>
        <taxon>Mytilidae</taxon>
        <taxon>Mytilinae</taxon>
        <taxon>Mytilus</taxon>
    </lineage>
</organism>
<dbReference type="Pfam" id="PF00069">
    <property type="entry name" value="Pkinase"/>
    <property type="match status" value="1"/>
</dbReference>
<dbReference type="InterPro" id="IPR008271">
    <property type="entry name" value="Ser/Thr_kinase_AS"/>
</dbReference>
<keyword evidence="2" id="KW-0723">Serine/threonine-protein kinase</keyword>
<evidence type="ECO:0000256" key="9">
    <source>
        <dbReference type="ARBA" id="ARBA00048659"/>
    </source>
</evidence>
<dbReference type="GO" id="GO:0005524">
    <property type="term" value="F:ATP binding"/>
    <property type="evidence" value="ECO:0007669"/>
    <property type="project" value="UniProtKB-KW"/>
</dbReference>
<dbReference type="GO" id="GO:0017148">
    <property type="term" value="P:negative regulation of translation"/>
    <property type="evidence" value="ECO:0007669"/>
    <property type="project" value="UniProtKB-KW"/>
</dbReference>
<dbReference type="SMART" id="SM00220">
    <property type="entry name" value="S_TKc"/>
    <property type="match status" value="1"/>
</dbReference>
<dbReference type="PROSITE" id="PS00108">
    <property type="entry name" value="PROTEIN_KINASE_ST"/>
    <property type="match status" value="1"/>
</dbReference>
<keyword evidence="6" id="KW-0067">ATP-binding</keyword>
<evidence type="ECO:0000256" key="1">
    <source>
        <dbReference type="ARBA" id="ARBA00012513"/>
    </source>
</evidence>
<protein>
    <recommendedName>
        <fullName evidence="1">non-specific serine/threonine protein kinase</fullName>
        <ecNumber evidence="1">2.7.11.1</ecNumber>
    </recommendedName>
</protein>
<dbReference type="Gene3D" id="1.10.510.10">
    <property type="entry name" value="Transferase(Phosphotransferase) domain 1"/>
    <property type="match status" value="1"/>
</dbReference>
<evidence type="ECO:0000256" key="8">
    <source>
        <dbReference type="ARBA" id="ARBA00037982"/>
    </source>
</evidence>
<proteinExistence type="inferred from homology"/>
<evidence type="ECO:0000256" key="2">
    <source>
        <dbReference type="ARBA" id="ARBA00022527"/>
    </source>
</evidence>
<keyword evidence="3 12" id="KW-0808">Transferase</keyword>
<evidence type="ECO:0000313" key="13">
    <source>
        <dbReference type="Proteomes" id="UP000507470"/>
    </source>
</evidence>
<keyword evidence="4" id="KW-0547">Nucleotide-binding</keyword>
<dbReference type="InterPro" id="IPR011009">
    <property type="entry name" value="Kinase-like_dom_sf"/>
</dbReference>
<dbReference type="AlphaFoldDB" id="A0A6J8CE18"/>
<evidence type="ECO:0000256" key="3">
    <source>
        <dbReference type="ARBA" id="ARBA00022679"/>
    </source>
</evidence>
<keyword evidence="5" id="KW-0418">Kinase</keyword>
<evidence type="ECO:0000313" key="12">
    <source>
        <dbReference type="EMBL" id="CAC5393479.1"/>
    </source>
</evidence>
<evidence type="ECO:0000256" key="7">
    <source>
        <dbReference type="ARBA" id="ARBA00023193"/>
    </source>
</evidence>
<evidence type="ECO:0000256" key="4">
    <source>
        <dbReference type="ARBA" id="ARBA00022741"/>
    </source>
</evidence>
<dbReference type="SUPFAM" id="SSF56112">
    <property type="entry name" value="Protein kinase-like (PK-like)"/>
    <property type="match status" value="1"/>
</dbReference>
<dbReference type="GO" id="GO:0005737">
    <property type="term" value="C:cytoplasm"/>
    <property type="evidence" value="ECO:0007669"/>
    <property type="project" value="TreeGrafter"/>
</dbReference>
<accession>A0A6J8CE18</accession>
<dbReference type="CDD" id="cd00180">
    <property type="entry name" value="PKc"/>
    <property type="match status" value="1"/>
</dbReference>
<dbReference type="Proteomes" id="UP000507470">
    <property type="component" value="Unassembled WGS sequence"/>
</dbReference>
<gene>
    <name evidence="12" type="ORF">MCOR_28343</name>
</gene>
<dbReference type="OrthoDB" id="6071813at2759"/>
<dbReference type="InterPro" id="IPR050339">
    <property type="entry name" value="CC_SR_Kinase"/>
</dbReference>
<dbReference type="GO" id="GO:0004694">
    <property type="term" value="F:eukaryotic translation initiation factor 2alpha kinase activity"/>
    <property type="evidence" value="ECO:0007669"/>
    <property type="project" value="TreeGrafter"/>
</dbReference>